<feature type="chain" id="PRO_5021379532" evidence="2">
    <location>
        <begin position="23"/>
        <end position="460"/>
    </location>
</feature>
<name>A0A507EK72_9FUNG</name>
<protein>
    <submittedName>
        <fullName evidence="3">Uncharacterized protein</fullName>
    </submittedName>
</protein>
<reference evidence="3 4" key="1">
    <citation type="journal article" date="2019" name="Sci. Rep.">
        <title>Comparative genomics of chytrid fungi reveal insights into the obligate biotrophic and pathogenic lifestyle of Synchytrium endobioticum.</title>
        <authorList>
            <person name="van de Vossenberg B.T.L.H."/>
            <person name="Warris S."/>
            <person name="Nguyen H.D.T."/>
            <person name="van Gent-Pelzer M.P.E."/>
            <person name="Joly D.L."/>
            <person name="van de Geest H.C."/>
            <person name="Bonants P.J.M."/>
            <person name="Smith D.S."/>
            <person name="Levesque C.A."/>
            <person name="van der Lee T.A.J."/>
        </authorList>
    </citation>
    <scope>NUCLEOTIDE SEQUENCE [LARGE SCALE GENOMIC DNA]</scope>
    <source>
        <strain evidence="3 4">CBS 675.73</strain>
    </source>
</reference>
<sequence>MQIVSIALSLFVALLSASQVAAKCPLEGRCPYVATTESTGRTDCPLKTGNCPYYTQHAKDASVADYLTSKDGKCPLEGKCPFYKDLKDGKTVDLTGSNCPIKDTCPYYKTVKSHGDNVECPLEKSCPYLKKQKESNPKESIPNAEPTKCPMKEKCPYADKHGSANEDGSAGCPLKDGGCPYYKDHAGGRDLAIGDGCPLKDKCPYYEDIKSGKTVDFSKNDCPLADKCPYYKEAKEKGADGGCPATKGCPHFNKDIAASGDVKKCPYHQKGAEKDAKGCPHLNKDIEKTGDVKKCPYHAKKDADAGEQKKSACPLHGKCPYVDNHHSEHGKGCPLQNGGCPYFNEHKGDKNVADVLSHEGGCPLKEKCPYYEDMKSGKKVDFSGNKCPLAEKCPYYKEVKEGGVSPDCPLEKYFKKDFEKGGHAHHGGKGDSHDSKDCPYLKKHAKASEKVEKPEGHDEL</sequence>
<keyword evidence="2" id="KW-0732">Signal</keyword>
<dbReference type="OrthoDB" id="2136319at2759"/>
<feature type="signal peptide" evidence="2">
    <location>
        <begin position="1"/>
        <end position="22"/>
    </location>
</feature>
<dbReference type="Proteomes" id="UP000320333">
    <property type="component" value="Unassembled WGS sequence"/>
</dbReference>
<evidence type="ECO:0000313" key="4">
    <source>
        <dbReference type="Proteomes" id="UP000320333"/>
    </source>
</evidence>
<proteinExistence type="predicted"/>
<evidence type="ECO:0000256" key="2">
    <source>
        <dbReference type="SAM" id="SignalP"/>
    </source>
</evidence>
<evidence type="ECO:0000313" key="3">
    <source>
        <dbReference type="EMBL" id="TPX63706.1"/>
    </source>
</evidence>
<feature type="region of interest" description="Disordered" evidence="1">
    <location>
        <begin position="419"/>
        <end position="439"/>
    </location>
</feature>
<dbReference type="EMBL" id="QEAP01000587">
    <property type="protein sequence ID" value="TPX63706.1"/>
    <property type="molecule type" value="Genomic_DNA"/>
</dbReference>
<accession>A0A507EK72</accession>
<gene>
    <name evidence="3" type="ORF">CcCBS67573_g08601</name>
</gene>
<comment type="caution">
    <text evidence="3">The sequence shown here is derived from an EMBL/GenBank/DDBJ whole genome shotgun (WGS) entry which is preliminary data.</text>
</comment>
<dbReference type="AlphaFoldDB" id="A0A507EK72"/>
<keyword evidence="4" id="KW-1185">Reference proteome</keyword>
<organism evidence="3 4">
    <name type="scientific">Chytriomyces confervae</name>
    <dbReference type="NCBI Taxonomy" id="246404"/>
    <lineage>
        <taxon>Eukaryota</taxon>
        <taxon>Fungi</taxon>
        <taxon>Fungi incertae sedis</taxon>
        <taxon>Chytridiomycota</taxon>
        <taxon>Chytridiomycota incertae sedis</taxon>
        <taxon>Chytridiomycetes</taxon>
        <taxon>Chytridiales</taxon>
        <taxon>Chytriomycetaceae</taxon>
        <taxon>Chytriomyces</taxon>
    </lineage>
</organism>
<evidence type="ECO:0000256" key="1">
    <source>
        <dbReference type="SAM" id="MobiDB-lite"/>
    </source>
</evidence>